<keyword evidence="4 5" id="KW-0143">Chaperone</keyword>
<dbReference type="NCBIfam" id="TIGR02273">
    <property type="entry name" value="16S_RimM"/>
    <property type="match status" value="1"/>
</dbReference>
<dbReference type="InterPro" id="IPR002676">
    <property type="entry name" value="RimM_N"/>
</dbReference>
<sequence>MQYTYSFPEEKYLLLGAVAKAQGLRGELSVYALSGQPETLGQYHRFTLVDKAGVLSPELQVRTFRVQKDRAIIHFEGVGDRTFAEKLVGMGLLLNRQDLPDPEDGEFYWHELYGLPVSTVQGEHIGTMQSVFSNGAQEVMVIVNGLREYLVPVSQGIIARHSKEEIVIDPPPGLLEINDEESNL</sequence>
<accession>A0A1M7YEP2</accession>
<dbReference type="HAMAP" id="MF_00014">
    <property type="entry name" value="Ribosome_mat_RimM"/>
    <property type="match status" value="1"/>
</dbReference>
<dbReference type="EMBL" id="FRFE01000022">
    <property type="protein sequence ID" value="SHO51049.1"/>
    <property type="molecule type" value="Genomic_DNA"/>
</dbReference>
<dbReference type="GO" id="GO:0006364">
    <property type="term" value="P:rRNA processing"/>
    <property type="evidence" value="ECO:0007669"/>
    <property type="project" value="UniProtKB-UniRule"/>
</dbReference>
<evidence type="ECO:0000256" key="2">
    <source>
        <dbReference type="ARBA" id="ARBA00022517"/>
    </source>
</evidence>
<evidence type="ECO:0000259" key="6">
    <source>
        <dbReference type="Pfam" id="PF01782"/>
    </source>
</evidence>
<name>A0A1M7YEP2_9BACT</name>
<comment type="subcellular location">
    <subcellularLocation>
        <location evidence="5">Cytoplasm</location>
    </subcellularLocation>
</comment>
<dbReference type="InterPro" id="IPR011961">
    <property type="entry name" value="RimM"/>
</dbReference>
<dbReference type="PANTHER" id="PTHR33692:SF1">
    <property type="entry name" value="RIBOSOME MATURATION FACTOR RIMM"/>
    <property type="match status" value="1"/>
</dbReference>
<dbReference type="InterPro" id="IPR036976">
    <property type="entry name" value="RimM_N_sf"/>
</dbReference>
<organism evidence="8 9">
    <name type="scientific">Desulfopila aestuarii DSM 18488</name>
    <dbReference type="NCBI Taxonomy" id="1121416"/>
    <lineage>
        <taxon>Bacteria</taxon>
        <taxon>Pseudomonadati</taxon>
        <taxon>Thermodesulfobacteriota</taxon>
        <taxon>Desulfobulbia</taxon>
        <taxon>Desulfobulbales</taxon>
        <taxon>Desulfocapsaceae</taxon>
        <taxon>Desulfopila</taxon>
    </lineage>
</organism>
<feature type="domain" description="Ribosome maturation factor RimM PRC barrel" evidence="7">
    <location>
        <begin position="109"/>
        <end position="174"/>
    </location>
</feature>
<protein>
    <recommendedName>
        <fullName evidence="5">Ribosome maturation factor RimM</fullName>
    </recommendedName>
</protein>
<dbReference type="Gene3D" id="2.40.30.60">
    <property type="entry name" value="RimM"/>
    <property type="match status" value="1"/>
</dbReference>
<dbReference type="GO" id="GO:0005737">
    <property type="term" value="C:cytoplasm"/>
    <property type="evidence" value="ECO:0007669"/>
    <property type="project" value="UniProtKB-SubCell"/>
</dbReference>
<dbReference type="PANTHER" id="PTHR33692">
    <property type="entry name" value="RIBOSOME MATURATION FACTOR RIMM"/>
    <property type="match status" value="1"/>
</dbReference>
<dbReference type="Gene3D" id="2.30.30.240">
    <property type="entry name" value="PRC-barrel domain"/>
    <property type="match status" value="1"/>
</dbReference>
<evidence type="ECO:0000256" key="3">
    <source>
        <dbReference type="ARBA" id="ARBA00022552"/>
    </source>
</evidence>
<dbReference type="RefSeq" id="WP_073615242.1">
    <property type="nucleotide sequence ID" value="NZ_FRFE01000022.1"/>
</dbReference>
<dbReference type="InterPro" id="IPR009000">
    <property type="entry name" value="Transl_B-barrel_sf"/>
</dbReference>
<dbReference type="GO" id="GO:0042274">
    <property type="term" value="P:ribosomal small subunit biogenesis"/>
    <property type="evidence" value="ECO:0007669"/>
    <property type="project" value="UniProtKB-UniRule"/>
</dbReference>
<keyword evidence="9" id="KW-1185">Reference proteome</keyword>
<dbReference type="STRING" id="1121416.SAMN02745220_03796"/>
<dbReference type="InterPro" id="IPR056792">
    <property type="entry name" value="PRC_RimM"/>
</dbReference>
<reference evidence="8 9" key="1">
    <citation type="submission" date="2016-12" db="EMBL/GenBank/DDBJ databases">
        <authorList>
            <person name="Song W.-J."/>
            <person name="Kurnit D.M."/>
        </authorList>
    </citation>
    <scope>NUCLEOTIDE SEQUENCE [LARGE SCALE GENOMIC DNA]</scope>
    <source>
        <strain evidence="8 9">DSM 18488</strain>
    </source>
</reference>
<keyword evidence="3 5" id="KW-0698">rRNA processing</keyword>
<gene>
    <name evidence="5" type="primary">rimM</name>
    <name evidence="8" type="ORF">SAMN02745220_03796</name>
</gene>
<dbReference type="InterPro" id="IPR011033">
    <property type="entry name" value="PRC_barrel-like_sf"/>
</dbReference>
<evidence type="ECO:0000259" key="7">
    <source>
        <dbReference type="Pfam" id="PF24986"/>
    </source>
</evidence>
<evidence type="ECO:0000256" key="1">
    <source>
        <dbReference type="ARBA" id="ARBA00022490"/>
    </source>
</evidence>
<comment type="domain">
    <text evidence="5">The PRC barrel domain binds ribosomal protein uS19.</text>
</comment>
<comment type="similarity">
    <text evidence="5">Belongs to the RimM family.</text>
</comment>
<evidence type="ECO:0000256" key="5">
    <source>
        <dbReference type="HAMAP-Rule" id="MF_00014"/>
    </source>
</evidence>
<comment type="function">
    <text evidence="5">An accessory protein needed during the final step in the assembly of 30S ribosomal subunit, possibly for assembly of the head region. Essential for efficient processing of 16S rRNA. May be needed both before and after RbfA during the maturation of 16S rRNA. It has affinity for free ribosomal 30S subunits but not for 70S ribosomes.</text>
</comment>
<keyword evidence="2 5" id="KW-0690">Ribosome biogenesis</keyword>
<dbReference type="Pfam" id="PF24986">
    <property type="entry name" value="PRC_RimM"/>
    <property type="match status" value="1"/>
</dbReference>
<dbReference type="Proteomes" id="UP000184603">
    <property type="component" value="Unassembled WGS sequence"/>
</dbReference>
<dbReference type="AlphaFoldDB" id="A0A1M7YEP2"/>
<dbReference type="GO" id="GO:0005840">
    <property type="term" value="C:ribosome"/>
    <property type="evidence" value="ECO:0007669"/>
    <property type="project" value="InterPro"/>
</dbReference>
<keyword evidence="1 5" id="KW-0963">Cytoplasm</keyword>
<evidence type="ECO:0000313" key="8">
    <source>
        <dbReference type="EMBL" id="SHO51049.1"/>
    </source>
</evidence>
<evidence type="ECO:0000256" key="4">
    <source>
        <dbReference type="ARBA" id="ARBA00023186"/>
    </source>
</evidence>
<dbReference type="SUPFAM" id="SSF50447">
    <property type="entry name" value="Translation proteins"/>
    <property type="match status" value="1"/>
</dbReference>
<proteinExistence type="inferred from homology"/>
<evidence type="ECO:0000313" key="9">
    <source>
        <dbReference type="Proteomes" id="UP000184603"/>
    </source>
</evidence>
<comment type="subunit">
    <text evidence="5">Binds ribosomal protein uS19.</text>
</comment>
<feature type="domain" description="RimM N-terminal" evidence="6">
    <location>
        <begin position="15"/>
        <end position="97"/>
    </location>
</feature>
<dbReference type="Pfam" id="PF01782">
    <property type="entry name" value="RimM"/>
    <property type="match status" value="1"/>
</dbReference>
<dbReference type="GO" id="GO:0043022">
    <property type="term" value="F:ribosome binding"/>
    <property type="evidence" value="ECO:0007669"/>
    <property type="project" value="InterPro"/>
</dbReference>
<dbReference type="SUPFAM" id="SSF50346">
    <property type="entry name" value="PRC-barrel domain"/>
    <property type="match status" value="1"/>
</dbReference>